<keyword evidence="5 8" id="KW-1133">Transmembrane helix</keyword>
<feature type="region of interest" description="Disordered" evidence="7">
    <location>
        <begin position="387"/>
        <end position="426"/>
    </location>
</feature>
<feature type="compositionally biased region" description="Basic and acidic residues" evidence="7">
    <location>
        <begin position="416"/>
        <end position="426"/>
    </location>
</feature>
<feature type="compositionally biased region" description="Low complexity" evidence="7">
    <location>
        <begin position="67"/>
        <end position="84"/>
    </location>
</feature>
<accession>A0A3N4JAF3</accession>
<feature type="compositionally biased region" description="Acidic residues" evidence="7">
    <location>
        <begin position="169"/>
        <end position="182"/>
    </location>
</feature>
<feature type="region of interest" description="Disordered" evidence="7">
    <location>
        <begin position="340"/>
        <end position="368"/>
    </location>
</feature>
<evidence type="ECO:0000256" key="7">
    <source>
        <dbReference type="SAM" id="MobiDB-lite"/>
    </source>
</evidence>
<feature type="transmembrane region" description="Helical" evidence="8">
    <location>
        <begin position="837"/>
        <end position="861"/>
    </location>
</feature>
<evidence type="ECO:0000256" key="8">
    <source>
        <dbReference type="SAM" id="Phobius"/>
    </source>
</evidence>
<keyword evidence="4 8" id="KW-0812">Transmembrane</keyword>
<keyword evidence="2" id="KW-0813">Transport</keyword>
<evidence type="ECO:0000256" key="6">
    <source>
        <dbReference type="ARBA" id="ARBA00023136"/>
    </source>
</evidence>
<feature type="transmembrane region" description="Helical" evidence="8">
    <location>
        <begin position="664"/>
        <end position="688"/>
    </location>
</feature>
<feature type="transmembrane region" description="Helical" evidence="8">
    <location>
        <begin position="764"/>
        <end position="787"/>
    </location>
</feature>
<keyword evidence="6 8" id="KW-0472">Membrane</keyword>
<evidence type="ECO:0000313" key="10">
    <source>
        <dbReference type="Proteomes" id="UP000276215"/>
    </source>
</evidence>
<keyword evidence="3" id="KW-1003">Cell membrane</keyword>
<organism evidence="9 10">
    <name type="scientific">Choiromyces venosus 120613-1</name>
    <dbReference type="NCBI Taxonomy" id="1336337"/>
    <lineage>
        <taxon>Eukaryota</taxon>
        <taxon>Fungi</taxon>
        <taxon>Dikarya</taxon>
        <taxon>Ascomycota</taxon>
        <taxon>Pezizomycotina</taxon>
        <taxon>Pezizomycetes</taxon>
        <taxon>Pezizales</taxon>
        <taxon>Tuberaceae</taxon>
        <taxon>Choiromyces</taxon>
    </lineage>
</organism>
<dbReference type="SUPFAM" id="SSF103473">
    <property type="entry name" value="MFS general substrate transporter"/>
    <property type="match status" value="1"/>
</dbReference>
<evidence type="ECO:0000256" key="1">
    <source>
        <dbReference type="ARBA" id="ARBA00004651"/>
    </source>
</evidence>
<dbReference type="PANTHER" id="PTHR23502">
    <property type="entry name" value="MAJOR FACILITATOR SUPERFAMILY"/>
    <property type="match status" value="1"/>
</dbReference>
<dbReference type="EMBL" id="ML120439">
    <property type="protein sequence ID" value="RPA94297.1"/>
    <property type="molecule type" value="Genomic_DNA"/>
</dbReference>
<dbReference type="Proteomes" id="UP000276215">
    <property type="component" value="Unassembled WGS sequence"/>
</dbReference>
<gene>
    <name evidence="9" type="ORF">L873DRAFT_1814648</name>
</gene>
<feature type="transmembrane region" description="Helical" evidence="8">
    <location>
        <begin position="1057"/>
        <end position="1076"/>
    </location>
</feature>
<dbReference type="InterPro" id="IPR036259">
    <property type="entry name" value="MFS_trans_sf"/>
</dbReference>
<evidence type="ECO:0008006" key="11">
    <source>
        <dbReference type="Google" id="ProtNLM"/>
    </source>
</evidence>
<feature type="region of interest" description="Disordered" evidence="7">
    <location>
        <begin position="592"/>
        <end position="630"/>
    </location>
</feature>
<feature type="transmembrane region" description="Helical" evidence="8">
    <location>
        <begin position="946"/>
        <end position="966"/>
    </location>
</feature>
<feature type="transmembrane region" description="Helical" evidence="8">
    <location>
        <begin position="867"/>
        <end position="887"/>
    </location>
</feature>
<dbReference type="GO" id="GO:0005886">
    <property type="term" value="C:plasma membrane"/>
    <property type="evidence" value="ECO:0007669"/>
    <property type="project" value="UniProtKB-SubCell"/>
</dbReference>
<dbReference type="AlphaFoldDB" id="A0A3N4JAF3"/>
<keyword evidence="10" id="KW-1185">Reference proteome</keyword>
<feature type="compositionally biased region" description="Polar residues" evidence="7">
    <location>
        <begin position="21"/>
        <end position="30"/>
    </location>
</feature>
<dbReference type="OrthoDB" id="10250282at2759"/>
<evidence type="ECO:0000256" key="2">
    <source>
        <dbReference type="ARBA" id="ARBA00022448"/>
    </source>
</evidence>
<evidence type="ECO:0000256" key="5">
    <source>
        <dbReference type="ARBA" id="ARBA00022989"/>
    </source>
</evidence>
<name>A0A3N4JAF3_9PEZI</name>
<feature type="transmembrane region" description="Helical" evidence="8">
    <location>
        <begin position="986"/>
        <end position="1008"/>
    </location>
</feature>
<dbReference type="STRING" id="1336337.A0A3N4JAF3"/>
<feature type="compositionally biased region" description="Low complexity" evidence="7">
    <location>
        <begin position="97"/>
        <end position="109"/>
    </location>
</feature>
<feature type="region of interest" description="Disordered" evidence="7">
    <location>
        <begin position="473"/>
        <end position="511"/>
    </location>
</feature>
<feature type="compositionally biased region" description="Basic and acidic residues" evidence="7">
    <location>
        <begin position="391"/>
        <end position="405"/>
    </location>
</feature>
<evidence type="ECO:0000313" key="9">
    <source>
        <dbReference type="EMBL" id="RPA94297.1"/>
    </source>
</evidence>
<feature type="region of interest" description="Disordered" evidence="7">
    <location>
        <begin position="164"/>
        <end position="186"/>
    </location>
</feature>
<proteinExistence type="predicted"/>
<feature type="transmembrane region" description="Helical" evidence="8">
    <location>
        <begin position="700"/>
        <end position="720"/>
    </location>
</feature>
<evidence type="ECO:0000256" key="3">
    <source>
        <dbReference type="ARBA" id="ARBA00022475"/>
    </source>
</evidence>
<comment type="subcellular location">
    <subcellularLocation>
        <location evidence="1">Cell membrane</location>
        <topology evidence="1">Multi-pass membrane protein</topology>
    </subcellularLocation>
</comment>
<dbReference type="GO" id="GO:0022857">
    <property type="term" value="F:transmembrane transporter activity"/>
    <property type="evidence" value="ECO:0007669"/>
    <property type="project" value="TreeGrafter"/>
</dbReference>
<feature type="transmembrane region" description="Helical" evidence="8">
    <location>
        <begin position="1028"/>
        <end position="1051"/>
    </location>
</feature>
<dbReference type="Gene3D" id="1.20.1250.20">
    <property type="entry name" value="MFS general substrate transporter like domains"/>
    <property type="match status" value="1"/>
</dbReference>
<feature type="region of interest" description="Disordered" evidence="7">
    <location>
        <begin position="63"/>
        <end position="115"/>
    </location>
</feature>
<evidence type="ECO:0000256" key="4">
    <source>
        <dbReference type="ARBA" id="ARBA00022692"/>
    </source>
</evidence>
<dbReference type="PANTHER" id="PTHR23502:SF186">
    <property type="entry name" value="MAJOR FACILITATOR SUPERFAMILY (MFS) PROFILE DOMAIN-CONTAINING PROTEIN"/>
    <property type="match status" value="1"/>
</dbReference>
<feature type="compositionally biased region" description="Polar residues" evidence="7">
    <location>
        <begin position="473"/>
        <end position="485"/>
    </location>
</feature>
<sequence length="1082" mass="116879">MEKRCRPATVSPEGPGGSNPDLDTSSNGRRTPSHPCKSDPQTPDSIERATATLFTRIRALIASQPEGSLGSSPSGAAGTSSYYGNDESRSSVGRQGSGAKTESTSSSSGVIAFGSVPQHSVPDSIFMNHLPMPGSYLHSSQPNIYKRFLSKRKLDSVSCPSEAFRAQNDDDLEDSSSDDTEEDARIIDGGLDPEKVRKWILDRPPSEPIPTTDPIVSVIYDSSSSARQFIRPTPDLFAQELVFRQCANLVKTPPNSIETPQQPLVNIIPPTPEAWYKEGVNTTAIGPSLIAHTGTPTPQEGLPNDELNGRDNVKGICTGADIESLGSGDYGYANVRASGDVPEEVESPEGSPDRIGENSVGNTASNGFRGKWPGGYYSPFSSSVTCSGSGVEKETADPTCPDKKPQSLRRVLKSSELGRKEPRPEVPIRSVERAPIRVANQTVIPLSASSFGRIIYELEEMLNQALDLASRAVSDSRTALNQRDVSQSRRRSARISVAAHATSTGDNGGARSFKTANELGQDEENLAAPIEAFGSTEATSLSTAVVGSRNGRFINRRAQCEQSAEREPYLEAETGTPGAARDVRRLENFEFTRRGGQPSGNVGPTHGQPHLPVETGSLEGHHRTLKRRRDTDFTDRPLHVRIEEPAHGNRYTGGWDWSLRKKRIVAAIACLIPGLIGFVVGCYFGEAATIQKSLRVSSNIVALGNVSFLVGVALSGLVFWPLPLLHGKKPYLLVSLAFVIPLQLPQALSLPPHTTLGKRAGESMVPYVICLLVFRSVSGVVMGFTGLTSFATILDMFGPDTGACCRGGIIFNNCVPTEGVDQFHLVPGGEAGARVGVWLGVWAWFFVAFPGIGFFVGGIIAEKLGPAWGFWLATIVDAVLFLAAAAIPEVRPPWQRLVGGERRSGWVRRRVERGELALVIFGKPPEWWWKEVWAGLKMTGRMCGQAGFLVLAVYTAWLVGQVTIIMRLLVRLLSYNYEFKSIDVGLAVLALPIASLPSIPFQLSTFYLRNFRHLAHHAAHSSMGQHRYHSSLFFPAVLLPLSSLGFTISATGPSTHFTIPVAFAAAAFFSGTLAFAECHLIL</sequence>
<protein>
    <recommendedName>
        <fullName evidence="11">MFS general substrate transporter</fullName>
    </recommendedName>
</protein>
<feature type="region of interest" description="Disordered" evidence="7">
    <location>
        <begin position="1"/>
        <end position="51"/>
    </location>
</feature>
<reference evidence="9 10" key="1">
    <citation type="journal article" date="2018" name="Nat. Ecol. Evol.">
        <title>Pezizomycetes genomes reveal the molecular basis of ectomycorrhizal truffle lifestyle.</title>
        <authorList>
            <person name="Murat C."/>
            <person name="Payen T."/>
            <person name="Noel B."/>
            <person name="Kuo A."/>
            <person name="Morin E."/>
            <person name="Chen J."/>
            <person name="Kohler A."/>
            <person name="Krizsan K."/>
            <person name="Balestrini R."/>
            <person name="Da Silva C."/>
            <person name="Montanini B."/>
            <person name="Hainaut M."/>
            <person name="Levati E."/>
            <person name="Barry K.W."/>
            <person name="Belfiori B."/>
            <person name="Cichocki N."/>
            <person name="Clum A."/>
            <person name="Dockter R.B."/>
            <person name="Fauchery L."/>
            <person name="Guy J."/>
            <person name="Iotti M."/>
            <person name="Le Tacon F."/>
            <person name="Lindquist E.A."/>
            <person name="Lipzen A."/>
            <person name="Malagnac F."/>
            <person name="Mello A."/>
            <person name="Molinier V."/>
            <person name="Miyauchi S."/>
            <person name="Poulain J."/>
            <person name="Riccioni C."/>
            <person name="Rubini A."/>
            <person name="Sitrit Y."/>
            <person name="Splivallo R."/>
            <person name="Traeger S."/>
            <person name="Wang M."/>
            <person name="Zifcakova L."/>
            <person name="Wipf D."/>
            <person name="Zambonelli A."/>
            <person name="Paolocci F."/>
            <person name="Nowrousian M."/>
            <person name="Ottonello S."/>
            <person name="Baldrian P."/>
            <person name="Spatafora J.W."/>
            <person name="Henrissat B."/>
            <person name="Nagy L.G."/>
            <person name="Aury J.M."/>
            <person name="Wincker P."/>
            <person name="Grigoriev I.V."/>
            <person name="Bonfante P."/>
            <person name="Martin F.M."/>
        </authorList>
    </citation>
    <scope>NUCLEOTIDE SEQUENCE [LARGE SCALE GENOMIC DNA]</scope>
    <source>
        <strain evidence="9 10">120613-1</strain>
    </source>
</reference>